<evidence type="ECO:0000256" key="1">
    <source>
        <dbReference type="ARBA" id="ARBA00006566"/>
    </source>
</evidence>
<dbReference type="NCBIfam" id="TIGR00131">
    <property type="entry name" value="gal_kin"/>
    <property type="match status" value="1"/>
</dbReference>
<evidence type="ECO:0000313" key="15">
    <source>
        <dbReference type="EMBL" id="SNS08680.1"/>
    </source>
</evidence>
<dbReference type="PIRSF" id="PIRSF000530">
    <property type="entry name" value="Galactokinase"/>
    <property type="match status" value="1"/>
</dbReference>
<dbReference type="InterPro" id="IPR000705">
    <property type="entry name" value="Galactokinase"/>
</dbReference>
<evidence type="ECO:0000256" key="11">
    <source>
        <dbReference type="NCBIfam" id="TIGR00131"/>
    </source>
</evidence>
<feature type="domain" description="Galactokinase N-terminal" evidence="14">
    <location>
        <begin position="10"/>
        <end position="54"/>
    </location>
</feature>
<dbReference type="PANTHER" id="PTHR10457">
    <property type="entry name" value="MEVALONATE KINASE/GALACTOKINASE"/>
    <property type="match status" value="1"/>
</dbReference>
<keyword evidence="10" id="KW-0119">Carbohydrate metabolism</keyword>
<dbReference type="InterPro" id="IPR006206">
    <property type="entry name" value="Mevalonate/galactokinase"/>
</dbReference>
<dbReference type="PRINTS" id="PR00473">
    <property type="entry name" value="GALCTOKINASE"/>
</dbReference>
<keyword evidence="8" id="KW-0460">Magnesium</keyword>
<dbReference type="InterPro" id="IPR036554">
    <property type="entry name" value="GHMP_kinase_C_sf"/>
</dbReference>
<evidence type="ECO:0000256" key="5">
    <source>
        <dbReference type="ARBA" id="ARBA00022741"/>
    </source>
</evidence>
<dbReference type="GO" id="GO:0004335">
    <property type="term" value="F:galactokinase activity"/>
    <property type="evidence" value="ECO:0007669"/>
    <property type="project" value="UniProtKB-UniRule"/>
</dbReference>
<evidence type="ECO:0000256" key="2">
    <source>
        <dbReference type="ARBA" id="ARBA00022490"/>
    </source>
</evidence>
<dbReference type="EC" id="2.7.1.6" evidence="11"/>
<dbReference type="InterPro" id="IPR020568">
    <property type="entry name" value="Ribosomal_Su5_D2-typ_SF"/>
</dbReference>
<evidence type="ECO:0000259" key="12">
    <source>
        <dbReference type="Pfam" id="PF00288"/>
    </source>
</evidence>
<dbReference type="GO" id="GO:0046872">
    <property type="term" value="F:metal ion binding"/>
    <property type="evidence" value="ECO:0007669"/>
    <property type="project" value="UniProtKB-KW"/>
</dbReference>
<dbReference type="InterPro" id="IPR006204">
    <property type="entry name" value="GHMP_kinase_N_dom"/>
</dbReference>
<proteinExistence type="inferred from homology"/>
<dbReference type="Proteomes" id="UP000198379">
    <property type="component" value="Unassembled WGS sequence"/>
</dbReference>
<protein>
    <recommendedName>
        <fullName evidence="11">Galactokinase</fullName>
        <ecNumber evidence="11">2.7.1.6</ecNumber>
    </recommendedName>
</protein>
<keyword evidence="9" id="KW-0299">Galactose metabolism</keyword>
<keyword evidence="7" id="KW-0067">ATP-binding</keyword>
<dbReference type="InterPro" id="IPR019539">
    <property type="entry name" value="GalKase_N"/>
</dbReference>
<dbReference type="Pfam" id="PF08544">
    <property type="entry name" value="GHMP_kinases_C"/>
    <property type="match status" value="1"/>
</dbReference>
<sequence>MIMNKQIASFLNSFESQLKVMSPGRINFIGEHTDYNNGFVLPAAIDKKITFSFRKSVSKTQCTILSTTYQKLFTFSIDKISIREATWENYIVGVVAEMQKIISGIGAFDCIIDSDLPLGSGVSSSAALECGIAYGLNALFKLNLSTLQMIEISQRAEHEYVGTKCGIMDQYAVMKSKEGAVLLLDCLINKHSYIEASFDPYVIVLLNTNVSHNLASSEYNTRREECEFVVNTIRKDSNNVSSLRDVTFLQLQQYKDQLSKNHYERAAYVLEENERVLAAVECLKTGNLKQFGSLMYASHRGLQYQYDVSCPELDFLVDFSETNKEILGSRMMGGGFGGCTINLIHKNAVDDFVKEASKAYKEKFGIALTSFVTVPSQGTSMYS</sequence>
<name>A0A239BL22_9FLAO</name>
<evidence type="ECO:0000256" key="8">
    <source>
        <dbReference type="ARBA" id="ARBA00022842"/>
    </source>
</evidence>
<dbReference type="GO" id="GO:0006012">
    <property type="term" value="P:galactose metabolic process"/>
    <property type="evidence" value="ECO:0007669"/>
    <property type="project" value="UniProtKB-UniRule"/>
</dbReference>
<reference evidence="15 16" key="1">
    <citation type="submission" date="2017-06" db="EMBL/GenBank/DDBJ databases">
        <authorList>
            <person name="Kim H.J."/>
            <person name="Triplett B.A."/>
        </authorList>
    </citation>
    <scope>NUCLEOTIDE SEQUENCE [LARGE SCALE GENOMIC DNA]</scope>
    <source>
        <strain evidence="15 16">DSM 25597</strain>
    </source>
</reference>
<dbReference type="SUPFAM" id="SSF55060">
    <property type="entry name" value="GHMP Kinase, C-terminal domain"/>
    <property type="match status" value="1"/>
</dbReference>
<keyword evidence="5" id="KW-0547">Nucleotide-binding</keyword>
<dbReference type="GO" id="GO:0005524">
    <property type="term" value="F:ATP binding"/>
    <property type="evidence" value="ECO:0007669"/>
    <property type="project" value="UniProtKB-UniRule"/>
</dbReference>
<evidence type="ECO:0000256" key="6">
    <source>
        <dbReference type="ARBA" id="ARBA00022777"/>
    </source>
</evidence>
<evidence type="ECO:0000256" key="9">
    <source>
        <dbReference type="ARBA" id="ARBA00023144"/>
    </source>
</evidence>
<feature type="domain" description="GHMP kinase C-terminal" evidence="13">
    <location>
        <begin position="280"/>
        <end position="361"/>
    </location>
</feature>
<dbReference type="FunFam" id="3.30.230.10:FF:000017">
    <property type="entry name" value="Galactokinase"/>
    <property type="match status" value="1"/>
</dbReference>
<evidence type="ECO:0000259" key="14">
    <source>
        <dbReference type="Pfam" id="PF10509"/>
    </source>
</evidence>
<dbReference type="PRINTS" id="PR00959">
    <property type="entry name" value="MEVGALKINASE"/>
</dbReference>
<keyword evidence="6 15" id="KW-0418">Kinase</keyword>
<dbReference type="SUPFAM" id="SSF54211">
    <property type="entry name" value="Ribosomal protein S5 domain 2-like"/>
    <property type="match status" value="1"/>
</dbReference>
<accession>A0A239BL22</accession>
<dbReference type="Pfam" id="PF10509">
    <property type="entry name" value="GalKase_gal_bdg"/>
    <property type="match status" value="1"/>
</dbReference>
<evidence type="ECO:0000256" key="7">
    <source>
        <dbReference type="ARBA" id="ARBA00022840"/>
    </source>
</evidence>
<organism evidence="15 16">
    <name type="scientific">Dokdonia pacifica</name>
    <dbReference type="NCBI Taxonomy" id="1627892"/>
    <lineage>
        <taxon>Bacteria</taxon>
        <taxon>Pseudomonadati</taxon>
        <taxon>Bacteroidota</taxon>
        <taxon>Flavobacteriia</taxon>
        <taxon>Flavobacteriales</taxon>
        <taxon>Flavobacteriaceae</taxon>
        <taxon>Dokdonia</taxon>
    </lineage>
</organism>
<keyword evidence="16" id="KW-1185">Reference proteome</keyword>
<evidence type="ECO:0000256" key="3">
    <source>
        <dbReference type="ARBA" id="ARBA00022679"/>
    </source>
</evidence>
<evidence type="ECO:0000259" key="13">
    <source>
        <dbReference type="Pfam" id="PF08544"/>
    </source>
</evidence>
<gene>
    <name evidence="15" type="ORF">SAMN06265376_106270</name>
</gene>
<keyword evidence="4" id="KW-0479">Metal-binding</keyword>
<dbReference type="GO" id="GO:0005829">
    <property type="term" value="C:cytosol"/>
    <property type="evidence" value="ECO:0007669"/>
    <property type="project" value="TreeGrafter"/>
</dbReference>
<dbReference type="PANTHER" id="PTHR10457:SF7">
    <property type="entry name" value="GALACTOKINASE-RELATED"/>
    <property type="match status" value="1"/>
</dbReference>
<evidence type="ECO:0000256" key="4">
    <source>
        <dbReference type="ARBA" id="ARBA00022723"/>
    </source>
</evidence>
<dbReference type="FunFam" id="3.30.70.890:FF:000001">
    <property type="entry name" value="Galactokinase"/>
    <property type="match status" value="1"/>
</dbReference>
<dbReference type="AlphaFoldDB" id="A0A239BL22"/>
<dbReference type="Pfam" id="PF00288">
    <property type="entry name" value="GHMP_kinases_N"/>
    <property type="match status" value="1"/>
</dbReference>
<keyword evidence="2" id="KW-0963">Cytoplasm</keyword>
<dbReference type="Gene3D" id="3.30.230.10">
    <property type="match status" value="1"/>
</dbReference>
<dbReference type="Gene3D" id="3.30.70.890">
    <property type="entry name" value="GHMP kinase, C-terminal domain"/>
    <property type="match status" value="1"/>
</dbReference>
<evidence type="ECO:0000313" key="16">
    <source>
        <dbReference type="Proteomes" id="UP000198379"/>
    </source>
</evidence>
<feature type="domain" description="GHMP kinase N-terminal" evidence="12">
    <location>
        <begin position="89"/>
        <end position="174"/>
    </location>
</feature>
<dbReference type="EMBL" id="FZNY01000006">
    <property type="protein sequence ID" value="SNS08680.1"/>
    <property type="molecule type" value="Genomic_DNA"/>
</dbReference>
<dbReference type="InterPro" id="IPR014721">
    <property type="entry name" value="Ribsml_uS5_D2-typ_fold_subgr"/>
</dbReference>
<evidence type="ECO:0000256" key="10">
    <source>
        <dbReference type="ARBA" id="ARBA00023277"/>
    </source>
</evidence>
<keyword evidence="3" id="KW-0808">Transferase</keyword>
<dbReference type="InterPro" id="IPR013750">
    <property type="entry name" value="GHMP_kinase_C_dom"/>
</dbReference>
<comment type="similarity">
    <text evidence="1">Belongs to the GHMP kinase family. GalK subfamily.</text>
</comment>